<dbReference type="Gene3D" id="1.10.150.400">
    <property type="match status" value="1"/>
</dbReference>
<name>A0AAQ1KDK8_9PSED</name>
<keyword evidence="4" id="KW-0808">Transferase</keyword>
<keyword evidence="8" id="KW-1185">Reference proteome</keyword>
<dbReference type="InterPro" id="IPR051612">
    <property type="entry name" value="Teichoic_Acid_Biosynth"/>
</dbReference>
<dbReference type="Proteomes" id="UP000183385">
    <property type="component" value="Unassembled WGS sequence"/>
</dbReference>
<gene>
    <name evidence="7" type="ORF">SAMN05216577_101109</name>
</gene>
<dbReference type="InterPro" id="IPR007554">
    <property type="entry name" value="Glycerophosphate_synth"/>
</dbReference>
<evidence type="ECO:0000313" key="8">
    <source>
        <dbReference type="Proteomes" id="UP000183385"/>
    </source>
</evidence>
<comment type="subcellular location">
    <subcellularLocation>
        <location evidence="1">Cell membrane</location>
        <topology evidence="1">Peripheral membrane protein</topology>
    </subcellularLocation>
</comment>
<evidence type="ECO:0000256" key="4">
    <source>
        <dbReference type="ARBA" id="ARBA00022679"/>
    </source>
</evidence>
<organism evidence="7 8">
    <name type="scientific">Pseudomonas citronellolis</name>
    <dbReference type="NCBI Taxonomy" id="53408"/>
    <lineage>
        <taxon>Bacteria</taxon>
        <taxon>Pseudomonadati</taxon>
        <taxon>Pseudomonadota</taxon>
        <taxon>Gammaproteobacteria</taxon>
        <taxon>Pseudomonadales</taxon>
        <taxon>Pseudomonadaceae</taxon>
        <taxon>Pseudomonas</taxon>
    </lineage>
</organism>
<dbReference type="InterPro" id="IPR036412">
    <property type="entry name" value="HAD-like_sf"/>
</dbReference>
<evidence type="ECO:0000256" key="3">
    <source>
        <dbReference type="ARBA" id="ARBA00022475"/>
    </source>
</evidence>
<keyword evidence="6" id="KW-0472">Membrane</keyword>
<sequence length="1026" mass="118173">MSQNSRNDSIWVFNAGMNFAGNPKWLFAYIQYKRPDIQAHWLCDDDQTIALVRRQGWSAHRYDSPAARRIMRQAGVYVVENFKEVIQEELQGITILNLWHGVGCKTVERGVSSGFLHERIVKKHIVHHETYRNHQLFLTTSPLMEKHFIEQCALEPHSILRGAYPRCHETVAVKTFDHDLLGRRNLPPDTRIVAYCPTYREKSHNDFFNRALPDMEKLLGTLEENGLLFILKVHPMIEGYQKYKALKQRYADQPRLLFWDNHEDFYEVMGQVDAAIIDYSSIFYDLLAAGVPYFIRYFFDYGTNGNCRDFVYDCREMTCGLECDDFDQLLQALGRYREQSDHERAAISELFWSYSRADNNDYLIESARAFRTPALVSPTLYSFDVFDTLIQRTTLEPAGVFFRVQRAMRDSGLGFPQSLLSDYPKARMGAESNVRYMYSATKLQRGSDLLEITFDEVIERLADVYGLTPEQAAFLREQELESEFVSCQPCPDKIADALELLQRGERVILLSDMYLPEDFIRRLLAKAEPRLAELPLFLSSTRGTQKSTRTLYLDAFREAGYRFSRWLHHGDNPNADGKSAAALGIAPVLHELPQFDAFEREIVESLGSYDAYCVAALMARFRHRNQDGKACYAYTRASLYLVCYAMWVVRDALARGIECLYFVARDGHHLKRIADAIIEECGLPLQTRYLYGSRQAWWVASYVDEIDAEFFASILAYTGAISFDGLLEGLRLDASQFAEFFPDLSVPARRDDLPTTFVTLVVHEAKNAERYRRHLLEVGNRERPTAIGYLRSQIDFDQRFAFVEYWGRGYTQDCLARLLELAAGSPVPADFYYARSIYRSQPGRARYNLTVSRASLLFVETLFANLPYASTSGYELRDGDFMPVIPPRDCDMALHEAMERELPKFARELCRLPLQDEVDAMRTLFDWSIDHFARNRFNPEVVKEISHLTDSMYSHGSNTEYSPALTLADIVRNLRGEPIRSQSLDTSLARSPRWLALLYVITSLPILQRPPKLPVGHSAELRRPLP</sequence>
<evidence type="ECO:0000256" key="2">
    <source>
        <dbReference type="ARBA" id="ARBA00010488"/>
    </source>
</evidence>
<keyword evidence="3" id="KW-1003">Cell membrane</keyword>
<protein>
    <submittedName>
        <fullName evidence="7">CDP-Glycerol:Poly(Glycerophosphate) glycerophosphotransferase</fullName>
    </submittedName>
</protein>
<evidence type="ECO:0000313" key="7">
    <source>
        <dbReference type="EMBL" id="SFB84407.1"/>
    </source>
</evidence>
<dbReference type="GO" id="GO:0047355">
    <property type="term" value="F:CDP-glycerol glycerophosphotransferase activity"/>
    <property type="evidence" value="ECO:0007669"/>
    <property type="project" value="InterPro"/>
</dbReference>
<keyword evidence="5" id="KW-0777">Teichoic acid biosynthesis</keyword>
<dbReference type="Gene3D" id="3.40.50.1000">
    <property type="entry name" value="HAD superfamily/HAD-like"/>
    <property type="match status" value="1"/>
</dbReference>
<evidence type="ECO:0000256" key="1">
    <source>
        <dbReference type="ARBA" id="ARBA00004202"/>
    </source>
</evidence>
<dbReference type="SUPFAM" id="SSF53756">
    <property type="entry name" value="UDP-Glycosyltransferase/glycogen phosphorylase"/>
    <property type="match status" value="1"/>
</dbReference>
<dbReference type="Gene3D" id="3.40.50.12580">
    <property type="match status" value="1"/>
</dbReference>
<dbReference type="InterPro" id="IPR043148">
    <property type="entry name" value="TagF_C"/>
</dbReference>
<accession>A0AAQ1KDK8</accession>
<dbReference type="GO" id="GO:0019350">
    <property type="term" value="P:teichoic acid biosynthetic process"/>
    <property type="evidence" value="ECO:0007669"/>
    <property type="project" value="UniProtKB-KW"/>
</dbReference>
<dbReference type="InterPro" id="IPR023214">
    <property type="entry name" value="HAD_sf"/>
</dbReference>
<dbReference type="Pfam" id="PF04464">
    <property type="entry name" value="Glyphos_transf"/>
    <property type="match status" value="1"/>
</dbReference>
<comment type="similarity">
    <text evidence="2">Belongs to the CDP-glycerol glycerophosphotransferase family.</text>
</comment>
<proteinExistence type="inferred from homology"/>
<dbReference type="Gene3D" id="3.40.50.11820">
    <property type="match status" value="1"/>
</dbReference>
<dbReference type="GO" id="GO:0005886">
    <property type="term" value="C:plasma membrane"/>
    <property type="evidence" value="ECO:0007669"/>
    <property type="project" value="UniProtKB-SubCell"/>
</dbReference>
<dbReference type="SUPFAM" id="SSF56784">
    <property type="entry name" value="HAD-like"/>
    <property type="match status" value="1"/>
</dbReference>
<evidence type="ECO:0000256" key="6">
    <source>
        <dbReference type="ARBA" id="ARBA00023136"/>
    </source>
</evidence>
<dbReference type="RefSeq" id="WP_074976784.1">
    <property type="nucleotide sequence ID" value="NZ_CP101752.1"/>
</dbReference>
<comment type="caution">
    <text evidence="7">The sequence shown here is derived from an EMBL/GenBank/DDBJ whole genome shotgun (WGS) entry which is preliminary data.</text>
</comment>
<dbReference type="PANTHER" id="PTHR37316:SF3">
    <property type="entry name" value="TEICHOIC ACID GLYCEROL-PHOSPHATE TRANSFERASE"/>
    <property type="match status" value="1"/>
</dbReference>
<reference evidence="7 8" key="1">
    <citation type="submission" date="2016-10" db="EMBL/GenBank/DDBJ databases">
        <authorList>
            <person name="Varghese N."/>
            <person name="Submissions S."/>
        </authorList>
    </citation>
    <scope>NUCLEOTIDE SEQUENCE [LARGE SCALE GENOMIC DNA]</scope>
    <source>
        <strain evidence="7 8">LMG 18378</strain>
    </source>
</reference>
<evidence type="ECO:0000256" key="5">
    <source>
        <dbReference type="ARBA" id="ARBA00022944"/>
    </source>
</evidence>
<dbReference type="InterPro" id="IPR043149">
    <property type="entry name" value="TagF_N"/>
</dbReference>
<dbReference type="EMBL" id="FOLS01000001">
    <property type="protein sequence ID" value="SFB84407.1"/>
    <property type="molecule type" value="Genomic_DNA"/>
</dbReference>
<dbReference type="PANTHER" id="PTHR37316">
    <property type="entry name" value="TEICHOIC ACID GLYCEROL-PHOSPHATE PRIMASE"/>
    <property type="match status" value="1"/>
</dbReference>
<dbReference type="AlphaFoldDB" id="A0AAQ1KDK8"/>